<sequence>MDIEKEVSKPIFKATLLAISLFIMMPSVISPALPLMEKAFPNIPRVTVELLTTIPNFGEIFGLLINPFLVKKIGRKKVILIGLALVGICGTLPVIVNSFWLIFILRILLGFGIGIYNSLAVSLIMMIYENNKTELNRLLGFQNIMNDVGYIASAFIICYLVTLSWHAVFWVYILAIPVFFMFEHFIKVPKKTKHSSGKHFSLSNIKQAFNSNIIYLSILTLLIYIFYMALAYKLPSFIVDFHLGNESMASLMLAVIAITGIPCGIAFNWLYTKLNKWVWVLCMILNALGFYLISSARNTYVLVAGCIVLGAGFGIVMPYIFKAISLSVPDQLSNLATTLCLIMMDIGAVISPFVISIIAKNSDKALLSSAIFFGIITLIEVTRNMYANLKHKH</sequence>
<feature type="transmembrane region" description="Helical" evidence="7">
    <location>
        <begin position="365"/>
        <end position="382"/>
    </location>
</feature>
<dbReference type="PANTHER" id="PTHR23517:SF2">
    <property type="entry name" value="MULTIDRUG RESISTANCE PROTEIN MDTH"/>
    <property type="match status" value="1"/>
</dbReference>
<proteinExistence type="predicted"/>
<feature type="transmembrane region" description="Helical" evidence="7">
    <location>
        <begin position="209"/>
        <end position="230"/>
    </location>
</feature>
<dbReference type="AlphaFoldDB" id="A0A4S2BNN5"/>
<accession>A0A4S2BNN5</accession>
<dbReference type="PANTHER" id="PTHR23517">
    <property type="entry name" value="RESISTANCE PROTEIN MDTM, PUTATIVE-RELATED-RELATED"/>
    <property type="match status" value="1"/>
</dbReference>
<reference evidence="9 10" key="1">
    <citation type="submission" date="2019-04" db="EMBL/GenBank/DDBJ databases">
        <title>Microbes associate with the intestines of laboratory mice.</title>
        <authorList>
            <person name="Navarre W."/>
            <person name="Wong E."/>
            <person name="Huang K."/>
            <person name="Tropini C."/>
            <person name="Ng K."/>
            <person name="Yu B."/>
        </authorList>
    </citation>
    <scope>NUCLEOTIDE SEQUENCE [LARGE SCALE GENOMIC DNA]</scope>
    <source>
        <strain evidence="9 10">NM61_E11</strain>
    </source>
</reference>
<dbReference type="GO" id="GO:0022857">
    <property type="term" value="F:transmembrane transporter activity"/>
    <property type="evidence" value="ECO:0007669"/>
    <property type="project" value="InterPro"/>
</dbReference>
<evidence type="ECO:0000256" key="2">
    <source>
        <dbReference type="ARBA" id="ARBA00022448"/>
    </source>
</evidence>
<evidence type="ECO:0000256" key="5">
    <source>
        <dbReference type="ARBA" id="ARBA00022989"/>
    </source>
</evidence>
<dbReference type="InterPro" id="IPR036259">
    <property type="entry name" value="MFS_trans_sf"/>
</dbReference>
<evidence type="ECO:0000259" key="8">
    <source>
        <dbReference type="PROSITE" id="PS50850"/>
    </source>
</evidence>
<dbReference type="RefSeq" id="WP_135960391.1">
    <property type="nucleotide sequence ID" value="NZ_CAJSYX010000003.1"/>
</dbReference>
<evidence type="ECO:0000256" key="1">
    <source>
        <dbReference type="ARBA" id="ARBA00004651"/>
    </source>
</evidence>
<feature type="transmembrane region" description="Helical" evidence="7">
    <location>
        <begin position="12"/>
        <end position="33"/>
    </location>
</feature>
<feature type="domain" description="Major facilitator superfamily (MFS) profile" evidence="8">
    <location>
        <begin position="11"/>
        <end position="392"/>
    </location>
</feature>
<feature type="transmembrane region" description="Helical" evidence="7">
    <location>
        <begin position="250"/>
        <end position="270"/>
    </location>
</feature>
<keyword evidence="2" id="KW-0813">Transport</keyword>
<dbReference type="Gene3D" id="1.20.1250.20">
    <property type="entry name" value="MFS general substrate transporter like domains"/>
    <property type="match status" value="1"/>
</dbReference>
<dbReference type="EMBL" id="SRYV01000004">
    <property type="protein sequence ID" value="TGY16558.1"/>
    <property type="molecule type" value="Genomic_DNA"/>
</dbReference>
<keyword evidence="3" id="KW-1003">Cell membrane</keyword>
<dbReference type="GO" id="GO:0005886">
    <property type="term" value="C:plasma membrane"/>
    <property type="evidence" value="ECO:0007669"/>
    <property type="project" value="UniProtKB-SubCell"/>
</dbReference>
<feature type="transmembrane region" description="Helical" evidence="7">
    <location>
        <begin position="53"/>
        <end position="70"/>
    </location>
</feature>
<dbReference type="PROSITE" id="PS50850">
    <property type="entry name" value="MFS"/>
    <property type="match status" value="1"/>
</dbReference>
<evidence type="ECO:0000256" key="3">
    <source>
        <dbReference type="ARBA" id="ARBA00022475"/>
    </source>
</evidence>
<comment type="caution">
    <text evidence="9">The sequence shown here is derived from an EMBL/GenBank/DDBJ whole genome shotgun (WGS) entry which is preliminary data.</text>
</comment>
<keyword evidence="6 7" id="KW-0472">Membrane</keyword>
<dbReference type="SUPFAM" id="SSF103473">
    <property type="entry name" value="MFS general substrate transporter"/>
    <property type="match status" value="1"/>
</dbReference>
<evidence type="ECO:0000313" key="9">
    <source>
        <dbReference type="EMBL" id="TGY16558.1"/>
    </source>
</evidence>
<feature type="transmembrane region" description="Helical" evidence="7">
    <location>
        <begin position="77"/>
        <end position="96"/>
    </location>
</feature>
<dbReference type="Proteomes" id="UP000309117">
    <property type="component" value="Unassembled WGS sequence"/>
</dbReference>
<organism evidence="9 10">
    <name type="scientific">Lactobacillus intestinalis</name>
    <dbReference type="NCBI Taxonomy" id="151781"/>
    <lineage>
        <taxon>Bacteria</taxon>
        <taxon>Bacillati</taxon>
        <taxon>Bacillota</taxon>
        <taxon>Bacilli</taxon>
        <taxon>Lactobacillales</taxon>
        <taxon>Lactobacillaceae</taxon>
        <taxon>Lactobacillus</taxon>
    </lineage>
</organism>
<comment type="subcellular location">
    <subcellularLocation>
        <location evidence="1">Cell membrane</location>
        <topology evidence="1">Multi-pass membrane protein</topology>
    </subcellularLocation>
</comment>
<dbReference type="InterPro" id="IPR050171">
    <property type="entry name" value="MFS_Transporters"/>
</dbReference>
<feature type="transmembrane region" description="Helical" evidence="7">
    <location>
        <begin position="171"/>
        <end position="188"/>
    </location>
</feature>
<feature type="transmembrane region" description="Helical" evidence="7">
    <location>
        <begin position="277"/>
        <end position="294"/>
    </location>
</feature>
<feature type="transmembrane region" description="Helical" evidence="7">
    <location>
        <begin position="300"/>
        <end position="321"/>
    </location>
</feature>
<evidence type="ECO:0000313" key="10">
    <source>
        <dbReference type="Proteomes" id="UP000309117"/>
    </source>
</evidence>
<dbReference type="InterPro" id="IPR011701">
    <property type="entry name" value="MFS"/>
</dbReference>
<name>A0A4S2BNN5_9LACO</name>
<keyword evidence="5 7" id="KW-1133">Transmembrane helix</keyword>
<gene>
    <name evidence="9" type="ORF">E5351_03065</name>
</gene>
<feature type="transmembrane region" description="Helical" evidence="7">
    <location>
        <begin position="148"/>
        <end position="165"/>
    </location>
</feature>
<protein>
    <submittedName>
        <fullName evidence="9">MFS transporter</fullName>
    </submittedName>
</protein>
<keyword evidence="4 7" id="KW-0812">Transmembrane</keyword>
<feature type="transmembrane region" description="Helical" evidence="7">
    <location>
        <begin position="102"/>
        <end position="128"/>
    </location>
</feature>
<dbReference type="InterPro" id="IPR020846">
    <property type="entry name" value="MFS_dom"/>
</dbReference>
<evidence type="ECO:0000256" key="7">
    <source>
        <dbReference type="SAM" id="Phobius"/>
    </source>
</evidence>
<evidence type="ECO:0000256" key="6">
    <source>
        <dbReference type="ARBA" id="ARBA00023136"/>
    </source>
</evidence>
<feature type="transmembrane region" description="Helical" evidence="7">
    <location>
        <begin position="333"/>
        <end position="359"/>
    </location>
</feature>
<evidence type="ECO:0000256" key="4">
    <source>
        <dbReference type="ARBA" id="ARBA00022692"/>
    </source>
</evidence>
<dbReference type="Pfam" id="PF07690">
    <property type="entry name" value="MFS_1"/>
    <property type="match status" value="1"/>
</dbReference>